<dbReference type="GO" id="GO:0005634">
    <property type="term" value="C:nucleus"/>
    <property type="evidence" value="ECO:0007669"/>
    <property type="project" value="TreeGrafter"/>
</dbReference>
<evidence type="ECO:0000313" key="8">
    <source>
        <dbReference type="EMBL" id="KAK3092677.1"/>
    </source>
</evidence>
<evidence type="ECO:0000256" key="5">
    <source>
        <dbReference type="ARBA" id="ARBA00038344"/>
    </source>
</evidence>
<dbReference type="Proteomes" id="UP001186944">
    <property type="component" value="Unassembled WGS sequence"/>
</dbReference>
<evidence type="ECO:0000256" key="1">
    <source>
        <dbReference type="ARBA" id="ARBA00004906"/>
    </source>
</evidence>
<dbReference type="Pfam" id="PF00400">
    <property type="entry name" value="WD40"/>
    <property type="match status" value="4"/>
</dbReference>
<dbReference type="InterPro" id="IPR020472">
    <property type="entry name" value="WD40_PAC1"/>
</dbReference>
<feature type="repeat" description="WD" evidence="6">
    <location>
        <begin position="369"/>
        <end position="403"/>
    </location>
</feature>
<evidence type="ECO:0000256" key="6">
    <source>
        <dbReference type="PROSITE-ProRule" id="PRU00221"/>
    </source>
</evidence>
<reference evidence="8" key="1">
    <citation type="submission" date="2019-08" db="EMBL/GenBank/DDBJ databases">
        <title>The improved chromosome-level genome for the pearl oyster Pinctada fucata martensii using PacBio sequencing and Hi-C.</title>
        <authorList>
            <person name="Zheng Z."/>
        </authorList>
    </citation>
    <scope>NUCLEOTIDE SEQUENCE</scope>
    <source>
        <strain evidence="8">ZZ-2019</strain>
        <tissue evidence="8">Adductor muscle</tissue>
    </source>
</reference>
<name>A0AA88XVL8_PINIB</name>
<dbReference type="PROSITE" id="PS50082">
    <property type="entry name" value="WD_REPEATS_2"/>
    <property type="match status" value="4"/>
</dbReference>
<comment type="pathway">
    <text evidence="1">Protein modification; protein ubiquitination.</text>
</comment>
<dbReference type="AlphaFoldDB" id="A0AA88XVL8"/>
<evidence type="ECO:0000313" key="9">
    <source>
        <dbReference type="Proteomes" id="UP001186944"/>
    </source>
</evidence>
<feature type="repeat" description="WD" evidence="6">
    <location>
        <begin position="112"/>
        <end position="153"/>
    </location>
</feature>
<dbReference type="SMART" id="SM00320">
    <property type="entry name" value="WD40"/>
    <property type="match status" value="6"/>
</dbReference>
<dbReference type="InterPro" id="IPR015943">
    <property type="entry name" value="WD40/YVTN_repeat-like_dom_sf"/>
</dbReference>
<feature type="compositionally biased region" description="Low complexity" evidence="7">
    <location>
        <begin position="679"/>
        <end position="718"/>
    </location>
</feature>
<dbReference type="PROSITE" id="PS00678">
    <property type="entry name" value="WD_REPEATS_1"/>
    <property type="match status" value="1"/>
</dbReference>
<dbReference type="PANTHER" id="PTHR22852">
    <property type="entry name" value="LETHAL 2 DENTICLELESS PROTEIN RETINOIC ACID-REGULATED NUCLEAR MATRIX-ASSOCIATED PROTEIN"/>
    <property type="match status" value="1"/>
</dbReference>
<dbReference type="EMBL" id="VSWD01000009">
    <property type="protein sequence ID" value="KAK3092677.1"/>
    <property type="molecule type" value="Genomic_DNA"/>
</dbReference>
<evidence type="ECO:0000256" key="2">
    <source>
        <dbReference type="ARBA" id="ARBA00022574"/>
    </source>
</evidence>
<feature type="compositionally biased region" description="Low complexity" evidence="7">
    <location>
        <begin position="532"/>
        <end position="543"/>
    </location>
</feature>
<proteinExistence type="inferred from homology"/>
<dbReference type="Gene3D" id="2.130.10.10">
    <property type="entry name" value="YVTN repeat-like/Quinoprotein amine dehydrogenase"/>
    <property type="match status" value="2"/>
</dbReference>
<evidence type="ECO:0008006" key="10">
    <source>
        <dbReference type="Google" id="ProtNLM"/>
    </source>
</evidence>
<accession>A0AA88XVL8</accession>
<feature type="region of interest" description="Disordered" evidence="7">
    <location>
        <begin position="668"/>
        <end position="724"/>
    </location>
</feature>
<keyword evidence="4" id="KW-0833">Ubl conjugation pathway</keyword>
<feature type="compositionally biased region" description="Polar residues" evidence="7">
    <location>
        <begin position="668"/>
        <end position="678"/>
    </location>
</feature>
<keyword evidence="2 6" id="KW-0853">WD repeat</keyword>
<comment type="caution">
    <text evidence="8">The sequence shown here is derived from an EMBL/GenBank/DDBJ whole genome shotgun (WGS) entry which is preliminary data.</text>
</comment>
<dbReference type="GO" id="GO:0030674">
    <property type="term" value="F:protein-macromolecule adaptor activity"/>
    <property type="evidence" value="ECO:0007669"/>
    <property type="project" value="TreeGrafter"/>
</dbReference>
<keyword evidence="9" id="KW-1185">Reference proteome</keyword>
<dbReference type="InterPro" id="IPR051865">
    <property type="entry name" value="WD-repeat_CDT2_adapter"/>
</dbReference>
<organism evidence="8 9">
    <name type="scientific">Pinctada imbricata</name>
    <name type="common">Atlantic pearl-oyster</name>
    <name type="synonym">Pinctada martensii</name>
    <dbReference type="NCBI Taxonomy" id="66713"/>
    <lineage>
        <taxon>Eukaryota</taxon>
        <taxon>Metazoa</taxon>
        <taxon>Spiralia</taxon>
        <taxon>Lophotrochozoa</taxon>
        <taxon>Mollusca</taxon>
        <taxon>Bivalvia</taxon>
        <taxon>Autobranchia</taxon>
        <taxon>Pteriomorphia</taxon>
        <taxon>Pterioida</taxon>
        <taxon>Pterioidea</taxon>
        <taxon>Pteriidae</taxon>
        <taxon>Pinctada</taxon>
    </lineage>
</organism>
<feature type="region of interest" description="Disordered" evidence="7">
    <location>
        <begin position="511"/>
        <end position="557"/>
    </location>
</feature>
<dbReference type="GO" id="GO:0043161">
    <property type="term" value="P:proteasome-mediated ubiquitin-dependent protein catabolic process"/>
    <property type="evidence" value="ECO:0007669"/>
    <property type="project" value="TreeGrafter"/>
</dbReference>
<feature type="repeat" description="WD" evidence="6">
    <location>
        <begin position="154"/>
        <end position="189"/>
    </location>
</feature>
<feature type="repeat" description="WD" evidence="6">
    <location>
        <begin position="225"/>
        <end position="266"/>
    </location>
</feature>
<dbReference type="PANTHER" id="PTHR22852:SF0">
    <property type="entry name" value="DENTICLELESS PROTEIN HOMOLOG"/>
    <property type="match status" value="1"/>
</dbReference>
<keyword evidence="3" id="KW-0677">Repeat</keyword>
<evidence type="ECO:0000256" key="7">
    <source>
        <dbReference type="SAM" id="MobiDB-lite"/>
    </source>
</evidence>
<evidence type="ECO:0000256" key="3">
    <source>
        <dbReference type="ARBA" id="ARBA00022737"/>
    </source>
</evidence>
<dbReference type="PRINTS" id="PR00320">
    <property type="entry name" value="GPROTEINBRPT"/>
</dbReference>
<dbReference type="GO" id="GO:0007095">
    <property type="term" value="P:mitotic G2 DNA damage checkpoint signaling"/>
    <property type="evidence" value="ECO:0007669"/>
    <property type="project" value="TreeGrafter"/>
</dbReference>
<dbReference type="SUPFAM" id="SSF50978">
    <property type="entry name" value="WD40 repeat-like"/>
    <property type="match status" value="1"/>
</dbReference>
<dbReference type="PROSITE" id="PS50294">
    <property type="entry name" value="WD_REPEATS_REGION"/>
    <property type="match status" value="3"/>
</dbReference>
<feature type="compositionally biased region" description="Basic and acidic residues" evidence="7">
    <location>
        <begin position="544"/>
        <end position="557"/>
    </location>
</feature>
<comment type="similarity">
    <text evidence="5">Belongs to the WD repeat cdt2 family.</text>
</comment>
<dbReference type="InterPro" id="IPR001680">
    <property type="entry name" value="WD40_rpt"/>
</dbReference>
<dbReference type="InterPro" id="IPR036322">
    <property type="entry name" value="WD40_repeat_dom_sf"/>
</dbReference>
<sequence length="750" mass="83360">MSGLLKSIFLREICTKNRYGTLKADLGVVLEDFESLATDKYVTVTDDDGTMVPPLACEFCKGELKMTIISDITHLFHVFEEKSYILCVVDEKGDAMLYDTRKTGQYALLKVWQTHTNAVFDTDWIPGEDKILTASGDQTVALWDVSTGQRINVFRGHTSSVRTVNVQRDHSAVFATGSRDGHIMVWDTRCTKKDGYIQPVNTIRNVHTLPQSGVKAKRKYKLPPARDSQMSVIDVKFQTDMHLWSAGAVDGCVKLWDLRKNYSLTKGDSLPKHTLTYCGVNRREHGYSSLAFDSSHSQLFASCTDDIIYQFDAAGLNYKPANCYKGHKNSTFYIKASVSPDDQFLITGSTDEMAYIYQIGKSNLSPVVLKGHTQEVSAVRWSPVEMNKIVTLSDDCMMRIWRIHRRQSPAGPEEVTGTAERTHREIGITAEERPVETENIDPNIPQASSKLHTTISAKSPKPVSPSIKSWLKKNITPGAAADAAGTSSLSLKKNAKISIFGNEKLPCKRKLVDDEDESDKVEVNPAKRRHINNSPIKSYSSSPKKFESPRKAQSPRKLEIKCSPHKAMLSPELQGRVLRNIGPSLASRLNSPEKLDSDCKDINTLRKLSSFVPQSPTVNLPNLVLEGSVNKVNLHNRTEEKENCAIKQGKKDWLTKLRLEKYGLNVDESSTENVSPKLSVSESTSPKLSKSSLSSGDSPWSHKLSQSSQSSQDPVSNSGDNKAKLSKVGGRISAFINSIDLFQDVIYSDH</sequence>
<gene>
    <name evidence="8" type="ORF">FSP39_005770</name>
</gene>
<evidence type="ECO:0000256" key="4">
    <source>
        <dbReference type="ARBA" id="ARBA00022786"/>
    </source>
</evidence>
<protein>
    <recommendedName>
        <fullName evidence="10">Denticleless protein homolog</fullName>
    </recommendedName>
</protein>
<dbReference type="InterPro" id="IPR019775">
    <property type="entry name" value="WD40_repeat_CS"/>
</dbReference>